<dbReference type="Pfam" id="PF05233">
    <property type="entry name" value="PHB_acc"/>
    <property type="match status" value="1"/>
</dbReference>
<reference evidence="3" key="1">
    <citation type="submission" date="2022-11" db="EMBL/GenBank/DDBJ databases">
        <title>Larsenimonas rhizosphaerae sp. nov., isolated from a tidal mudflat.</title>
        <authorList>
            <person name="Lee S.D."/>
            <person name="Kim I.S."/>
        </authorList>
    </citation>
    <scope>NUCLEOTIDE SEQUENCE</scope>
    <source>
        <strain evidence="3">GH2-1</strain>
    </source>
</reference>
<dbReference type="Pfam" id="PF07879">
    <property type="entry name" value="PHB_acc_N"/>
    <property type="match status" value="1"/>
</dbReference>
<dbReference type="AlphaFoldDB" id="A0AA41ZFR1"/>
<keyword evidence="4" id="KW-1185">Reference proteome</keyword>
<name>A0AA41ZFR1_9GAMM</name>
<feature type="domain" description="PHB accumulation regulatory" evidence="1">
    <location>
        <begin position="74"/>
        <end position="112"/>
    </location>
</feature>
<dbReference type="InterPro" id="IPR007897">
    <property type="entry name" value="PHB_accumulat"/>
</dbReference>
<dbReference type="NCBIfam" id="TIGR01848">
    <property type="entry name" value="PHA_reg_PhaR"/>
    <property type="match status" value="1"/>
</dbReference>
<feature type="domain" description="PHA accumulation regulator DNA-binding N-terminal" evidence="2">
    <location>
        <begin position="10"/>
        <end position="69"/>
    </location>
</feature>
<organism evidence="3 4">
    <name type="scientific">Larsenimonas rhizosphaerae</name>
    <dbReference type="NCBI Taxonomy" id="2944682"/>
    <lineage>
        <taxon>Bacteria</taxon>
        <taxon>Pseudomonadati</taxon>
        <taxon>Pseudomonadota</taxon>
        <taxon>Gammaproteobacteria</taxon>
        <taxon>Oceanospirillales</taxon>
        <taxon>Halomonadaceae</taxon>
        <taxon>Larsenimonas</taxon>
    </lineage>
</organism>
<proteinExistence type="predicted"/>
<accession>A0AA41ZFR1</accession>
<comment type="caution">
    <text evidence="3">The sequence shown here is derived from an EMBL/GenBank/DDBJ whole genome shotgun (WGS) entry which is preliminary data.</text>
</comment>
<dbReference type="Proteomes" id="UP001165678">
    <property type="component" value="Unassembled WGS sequence"/>
</dbReference>
<dbReference type="EMBL" id="JAPIVE010000001">
    <property type="protein sequence ID" value="MCX2523720.1"/>
    <property type="molecule type" value="Genomic_DNA"/>
</dbReference>
<protein>
    <submittedName>
        <fullName evidence="3">Polyhydroxyalkanoate synthesis repressor PhaR</fullName>
    </submittedName>
</protein>
<dbReference type="GO" id="GO:0006355">
    <property type="term" value="P:regulation of DNA-templated transcription"/>
    <property type="evidence" value="ECO:0007669"/>
    <property type="project" value="InterPro"/>
</dbReference>
<evidence type="ECO:0000313" key="4">
    <source>
        <dbReference type="Proteomes" id="UP001165678"/>
    </source>
</evidence>
<dbReference type="InterPro" id="IPR012909">
    <property type="entry name" value="PHA_DNA-bd_N"/>
</dbReference>
<dbReference type="RefSeq" id="WP_250937552.1">
    <property type="nucleotide sequence ID" value="NZ_JAMLJK010000001.1"/>
</dbReference>
<evidence type="ECO:0000313" key="3">
    <source>
        <dbReference type="EMBL" id="MCX2523720.1"/>
    </source>
</evidence>
<sequence length="181" mass="20833">MTEKNTAPRLIKKYQNRRLYDTTASSYITLSQVKSLILAHEDITVIDAKSGSDITRSILLQIILEEESAGEPLFNSDMLQSLIRFYGHAMQGPMGEYLEHHLGYLNDFQQQIAGQGINAYSPQQAQEAWETMRRIQPAFVRELMDTNLRQSKAFMEQMQSFWTAPFRPARRNDDSDEGSHE</sequence>
<evidence type="ECO:0000259" key="1">
    <source>
        <dbReference type="Pfam" id="PF05233"/>
    </source>
</evidence>
<gene>
    <name evidence="3" type="primary">phaR</name>
    <name evidence="3" type="ORF">OQ287_05665</name>
</gene>
<evidence type="ECO:0000259" key="2">
    <source>
        <dbReference type="Pfam" id="PF07879"/>
    </source>
</evidence>
<dbReference type="InterPro" id="IPR010134">
    <property type="entry name" value="PHA_reg_PhaR"/>
</dbReference>